<dbReference type="STRING" id="889453.SAMN03080601_00942"/>
<dbReference type="OrthoDB" id="1320396at2"/>
<reference evidence="1 2" key="1">
    <citation type="submission" date="2017-02" db="EMBL/GenBank/DDBJ databases">
        <authorList>
            <person name="Peterson S.W."/>
        </authorList>
    </citation>
    <scope>NUCLEOTIDE SEQUENCE [LARGE SCALE GENOMIC DNA]</scope>
    <source>
        <strain evidence="1 2">DSM 24412</strain>
    </source>
</reference>
<dbReference type="Pfam" id="PF11751">
    <property type="entry name" value="PorP_SprF"/>
    <property type="match status" value="1"/>
</dbReference>
<dbReference type="AlphaFoldDB" id="A0A1T5D1N5"/>
<dbReference type="InterPro" id="IPR019861">
    <property type="entry name" value="PorP/SprF_Bacteroidetes"/>
</dbReference>
<keyword evidence="2" id="KW-1185">Reference proteome</keyword>
<accession>A0A1T5D1N5</accession>
<proteinExistence type="predicted"/>
<dbReference type="KEGG" id="asx:CDL62_16050"/>
<dbReference type="RefSeq" id="WP_079556725.1">
    <property type="nucleotide sequence ID" value="NZ_CP021904.1"/>
</dbReference>
<dbReference type="EMBL" id="FUYV01000004">
    <property type="protein sequence ID" value="SKB65511.1"/>
    <property type="molecule type" value="Genomic_DNA"/>
</dbReference>
<gene>
    <name evidence="1" type="ORF">SAMN03080601_00942</name>
</gene>
<sequence length="311" mass="35583">MIKKYLILIGLMLTVGGGMIIGQNQYQFNHYIANQGLLNPAYNGTRDIISGLMIHRSQWVGLDGAPMNQALNVHGPIEDTDVGLGLSIVNDRIGFTNTLDLFGAASYKLQLDRDEKFLSFGLQFGLSSMIYDGTDAVIIDYEDPLFSGKETKLNFNFGFGAYYFADDYFIGFSIPKFFTDQFDERSEGFKNSIDYKNIHKYLYGGYVFDWHPVKVKPTLMIREVYGAPLVFDVSTSVLLADQVWVGLAYRSISDMVFLLEYIINRQFTVRYSADYPFNSMNRHAKFGSHEISLQFDFSFNRRPGMRSIRYF</sequence>
<dbReference type="NCBIfam" id="TIGR03519">
    <property type="entry name" value="T9SS_PorP_fam"/>
    <property type="match status" value="1"/>
</dbReference>
<organism evidence="1 2">
    <name type="scientific">Alkalitalea saponilacus</name>
    <dbReference type="NCBI Taxonomy" id="889453"/>
    <lineage>
        <taxon>Bacteria</taxon>
        <taxon>Pseudomonadati</taxon>
        <taxon>Bacteroidota</taxon>
        <taxon>Bacteroidia</taxon>
        <taxon>Marinilabiliales</taxon>
        <taxon>Marinilabiliaceae</taxon>
        <taxon>Alkalitalea</taxon>
    </lineage>
</organism>
<dbReference type="Proteomes" id="UP000191055">
    <property type="component" value="Unassembled WGS sequence"/>
</dbReference>
<protein>
    <submittedName>
        <fullName evidence="1">Type IX secretion system membrane protein, PorP/SprF family</fullName>
    </submittedName>
</protein>
<name>A0A1T5D1N5_9BACT</name>
<evidence type="ECO:0000313" key="2">
    <source>
        <dbReference type="Proteomes" id="UP000191055"/>
    </source>
</evidence>
<evidence type="ECO:0000313" key="1">
    <source>
        <dbReference type="EMBL" id="SKB65511.1"/>
    </source>
</evidence>